<proteinExistence type="predicted"/>
<dbReference type="STRING" id="1641165.XM38_25280"/>
<evidence type="ECO:0000313" key="2">
    <source>
        <dbReference type="Proteomes" id="UP000191901"/>
    </source>
</evidence>
<dbReference type="AlphaFoldDB" id="A0A1Z3HT85"/>
<dbReference type="RefSeq" id="WP_080813749.1">
    <property type="nucleotide sequence ID" value="NZ_CP021983.2"/>
</dbReference>
<accession>A0A1Z3HT85</accession>
<dbReference type="OrthoDB" id="569590at2"/>
<name>A0A1Z3HT85_9CYAN</name>
<dbReference type="KEGG" id="hhg:XM38_045090"/>
<reference evidence="1 2" key="1">
    <citation type="journal article" date="2016" name="Biochim. Biophys. Acta">
        <title>Characterization of red-shifted phycobilisomes isolated from the chlorophyll f-containing cyanobacterium Halomicronema hongdechloris.</title>
        <authorList>
            <person name="Li Y."/>
            <person name="Lin Y."/>
            <person name="Garvey C.J."/>
            <person name="Birch D."/>
            <person name="Corkery R.W."/>
            <person name="Loughlin P.C."/>
            <person name="Scheer H."/>
            <person name="Willows R.D."/>
            <person name="Chen M."/>
        </authorList>
    </citation>
    <scope>NUCLEOTIDE SEQUENCE [LARGE SCALE GENOMIC DNA]</scope>
    <source>
        <strain evidence="1 2">C2206</strain>
    </source>
</reference>
<dbReference type="EMBL" id="CP021983">
    <property type="protein sequence ID" value="ASC73541.1"/>
    <property type="molecule type" value="Genomic_DNA"/>
</dbReference>
<keyword evidence="2" id="KW-1185">Reference proteome</keyword>
<protein>
    <submittedName>
        <fullName evidence="1">Uncharacterized protein</fullName>
    </submittedName>
</protein>
<dbReference type="Proteomes" id="UP000191901">
    <property type="component" value="Chromosome"/>
</dbReference>
<sequence length="450" mass="49976">MARLNNRAFNILAAEVQRLCASKPLEKVRQDIVLRRLEKFCQAEGPPVTLDELRNTIDDIFPDFSEQVLRQAIKANTRASQVASVRQKLGCLTQATMGTALLAAGIWVLNLPYPMVRWPVARVAPIVLLPSYIRMDHDYRQAVSLVEQADQLVNQATSFDDIDLGAEKVTQAQQHLDGLPVWFLGYYPKAYCGWFGCSWRFTFDEFQEARAAIGRMEAKVFQEQNAQALLEAGTEEVDAAKQAYESAPTAAAKAQALAAWQAGMDKLNEIPAGTYAGRSAATKLEAYRRDYERVSGMVTGSSRTSSVIGAAKAFAQRAAAASQNPPHPVETWRRAATLWQESIRRLEDIQPEDDSYLEAQDLLATYTSNLEEIKVRLATEEASVRAFESAQRKTEQLLALNKSQLTANQMASRLQGIVNDLHRVQSGTTVYSEAQEMLASAEDKLTQLNP</sequence>
<gene>
    <name evidence="1" type="ORF">XM38_045090</name>
</gene>
<evidence type="ECO:0000313" key="1">
    <source>
        <dbReference type="EMBL" id="ASC73541.1"/>
    </source>
</evidence>
<organism evidence="1 2">
    <name type="scientific">Halomicronema hongdechloris C2206</name>
    <dbReference type="NCBI Taxonomy" id="1641165"/>
    <lineage>
        <taxon>Bacteria</taxon>
        <taxon>Bacillati</taxon>
        <taxon>Cyanobacteriota</taxon>
        <taxon>Cyanophyceae</taxon>
        <taxon>Nodosilineales</taxon>
        <taxon>Nodosilineaceae</taxon>
        <taxon>Halomicronema</taxon>
    </lineage>
</organism>